<proteinExistence type="predicted"/>
<evidence type="ECO:0000256" key="1">
    <source>
        <dbReference type="SAM" id="Coils"/>
    </source>
</evidence>
<sequence length="752" mass="84529">MTVDHGAAPESSALARPRAVEAEEAAVHEPPQPAAEDAAASSFAFAAWKAELELKLQRGSDVVHESVQALQGDFDDRSQFVRGDFAWRKQVAAFHDRLQDALSDALAVLATSISSHAAQVAESLAQTLAKVERDGQRAVRQQEQKGELALRRARAALTKEVERIARLEKCLRLEEARQAAAILAERERQLTVEHSARESHLQALLGDMRSSNESLETLNSQLLEALRTSRTELDQMRNTLLRSMSRPKHRRSSILQGETKSPGLESTTRAGGEKSGKNSATTALPSTANELLLVPSLRQSLSAATQTVANLKTRVSELESARDSDKHRLQELQLACAQAENEKLKATKLLGEARSALIDNESKLVEAANESVRWQDKFDKLQALAQGRERALADSQRLENATRDQLVLLTSRVERATAIEARWVDFERAVAKWKETQQRQLGNEGEASGLENDEDDTRRLEHIVESFLRLEEFDTSEVAELLASTETQRELEVRLRYEFEKRFGEQLILRISHERRRVLERLERICAVEAKDKQDKGQRRRQSVSRVRGLESDFARLKRLVKAAYDQLGICVGAWSETDLDGLHARLSALEAQVQALEQDLETAANRAESQRVSLVRAELAQQEKDLLLAELTSRYQQLRAAQVAWDPQQQRVEQQGLQPRQSIERKPLTVYGIPQPLTQKTKLHSLMQLPARTRPSSAAPCLGQSEDRAEEVEEHIRSKLKSSLMDHANQLEDTVGSDGVLEILHRRRRRK</sequence>
<dbReference type="EMBL" id="QXFU01000323">
    <property type="protein sequence ID" value="KAE9036670.1"/>
    <property type="molecule type" value="Genomic_DNA"/>
</dbReference>
<protein>
    <submittedName>
        <fullName evidence="3">Uncharacterized protein</fullName>
    </submittedName>
</protein>
<name>A0A6A3N6Q3_9STRA</name>
<dbReference type="AlphaFoldDB" id="A0A6A3N6Q3"/>
<evidence type="ECO:0000256" key="2">
    <source>
        <dbReference type="SAM" id="MobiDB-lite"/>
    </source>
</evidence>
<feature type="region of interest" description="Disordered" evidence="2">
    <location>
        <begin position="241"/>
        <end position="283"/>
    </location>
</feature>
<feature type="coiled-coil region" evidence="1">
    <location>
        <begin position="301"/>
        <end position="349"/>
    </location>
</feature>
<feature type="compositionally biased region" description="Polar residues" evidence="2">
    <location>
        <begin position="253"/>
        <end position="269"/>
    </location>
</feature>
<gene>
    <name evidence="3" type="ORF">PR002_g6981</name>
</gene>
<comment type="caution">
    <text evidence="3">The sequence shown here is derived from an EMBL/GenBank/DDBJ whole genome shotgun (WGS) entry which is preliminary data.</text>
</comment>
<evidence type="ECO:0000313" key="4">
    <source>
        <dbReference type="Proteomes" id="UP000435112"/>
    </source>
</evidence>
<evidence type="ECO:0000313" key="3">
    <source>
        <dbReference type="EMBL" id="KAE9036670.1"/>
    </source>
</evidence>
<keyword evidence="1" id="KW-0175">Coiled coil</keyword>
<reference evidence="3 4" key="1">
    <citation type="submission" date="2018-09" db="EMBL/GenBank/DDBJ databases">
        <title>Genomic investigation of the strawberry pathogen Phytophthora fragariae indicates pathogenicity is determined by transcriptional variation in three key races.</title>
        <authorList>
            <person name="Adams T.M."/>
            <person name="Armitage A.D."/>
            <person name="Sobczyk M.K."/>
            <person name="Bates H.J."/>
            <person name="Dunwell J.M."/>
            <person name="Nellist C.F."/>
            <person name="Harrison R.J."/>
        </authorList>
    </citation>
    <scope>NUCLEOTIDE SEQUENCE [LARGE SCALE GENOMIC DNA]</scope>
    <source>
        <strain evidence="3 4">SCRP324</strain>
    </source>
</reference>
<feature type="region of interest" description="Disordered" evidence="2">
    <location>
        <begin position="1"/>
        <end position="38"/>
    </location>
</feature>
<feature type="compositionally biased region" description="Basic and acidic residues" evidence="2">
    <location>
        <begin position="18"/>
        <end position="27"/>
    </location>
</feature>
<dbReference type="Proteomes" id="UP000435112">
    <property type="component" value="Unassembled WGS sequence"/>
</dbReference>
<organism evidence="3 4">
    <name type="scientific">Phytophthora rubi</name>
    <dbReference type="NCBI Taxonomy" id="129364"/>
    <lineage>
        <taxon>Eukaryota</taxon>
        <taxon>Sar</taxon>
        <taxon>Stramenopiles</taxon>
        <taxon>Oomycota</taxon>
        <taxon>Peronosporomycetes</taxon>
        <taxon>Peronosporales</taxon>
        <taxon>Peronosporaceae</taxon>
        <taxon>Phytophthora</taxon>
    </lineage>
</organism>
<dbReference type="OrthoDB" id="78632at2759"/>
<accession>A0A6A3N6Q3</accession>
<feature type="coiled-coil region" evidence="1">
    <location>
        <begin position="580"/>
        <end position="614"/>
    </location>
</feature>